<dbReference type="PANTHER" id="PTHR47506:SF1">
    <property type="entry name" value="HTH-TYPE TRANSCRIPTIONAL REGULATOR YJDC"/>
    <property type="match status" value="1"/>
</dbReference>
<sequence length="194" mass="21272">MARPREFDREEALDRATRVFWAKGYASTSTEDLLAAMKIGRQSLYNAFGDKRKLYLEALERYQQESTTGHLERLNGAASPVDGMEALLLGLIAEDESIRALGCMGVGAVGEFGAADPQLAMLRSKVGPRLFRRLTERVREGQECGEVDPTINAGEAAAFLQMTMQGIQLAARAGGDAKSLCMLARFAINRLRSR</sequence>
<dbReference type="Pfam" id="PF00440">
    <property type="entry name" value="TetR_N"/>
    <property type="match status" value="1"/>
</dbReference>
<dbReference type="Pfam" id="PF16925">
    <property type="entry name" value="TetR_C_13"/>
    <property type="match status" value="1"/>
</dbReference>
<protein>
    <submittedName>
        <fullName evidence="6">TetR family transcriptional regulator</fullName>
    </submittedName>
</protein>
<dbReference type="SUPFAM" id="SSF46689">
    <property type="entry name" value="Homeodomain-like"/>
    <property type="match status" value="1"/>
</dbReference>
<gene>
    <name evidence="6" type="ORF">CI15_25215</name>
</gene>
<dbReference type="InterPro" id="IPR036271">
    <property type="entry name" value="Tet_transcr_reg_TetR-rel_C_sf"/>
</dbReference>
<dbReference type="GO" id="GO:0003677">
    <property type="term" value="F:DNA binding"/>
    <property type="evidence" value="ECO:0007669"/>
    <property type="project" value="UniProtKB-UniRule"/>
</dbReference>
<feature type="DNA-binding region" description="H-T-H motif" evidence="4">
    <location>
        <begin position="29"/>
        <end position="48"/>
    </location>
</feature>
<evidence type="ECO:0000256" key="3">
    <source>
        <dbReference type="ARBA" id="ARBA00023163"/>
    </source>
</evidence>
<dbReference type="RefSeq" id="WP_062132836.1">
    <property type="nucleotide sequence ID" value="NZ_LRBG01000037.1"/>
</dbReference>
<dbReference type="PANTHER" id="PTHR47506">
    <property type="entry name" value="TRANSCRIPTIONAL REGULATORY PROTEIN"/>
    <property type="match status" value="1"/>
</dbReference>
<evidence type="ECO:0000313" key="6">
    <source>
        <dbReference type="EMBL" id="KXU83840.1"/>
    </source>
</evidence>
<dbReference type="AlphaFoldDB" id="A0A149PFL8"/>
<evidence type="ECO:0000256" key="2">
    <source>
        <dbReference type="ARBA" id="ARBA00023125"/>
    </source>
</evidence>
<evidence type="ECO:0000256" key="4">
    <source>
        <dbReference type="PROSITE-ProRule" id="PRU00335"/>
    </source>
</evidence>
<proteinExistence type="predicted"/>
<dbReference type="Proteomes" id="UP000075613">
    <property type="component" value="Unassembled WGS sequence"/>
</dbReference>
<dbReference type="OrthoDB" id="270177at2"/>
<keyword evidence="3" id="KW-0804">Transcription</keyword>
<organism evidence="6 7">
    <name type="scientific">Paraburkholderia monticola</name>
    <dbReference type="NCBI Taxonomy" id="1399968"/>
    <lineage>
        <taxon>Bacteria</taxon>
        <taxon>Pseudomonadati</taxon>
        <taxon>Pseudomonadota</taxon>
        <taxon>Betaproteobacteria</taxon>
        <taxon>Burkholderiales</taxon>
        <taxon>Burkholderiaceae</taxon>
        <taxon>Paraburkholderia</taxon>
    </lineage>
</organism>
<dbReference type="PROSITE" id="PS50977">
    <property type="entry name" value="HTH_TETR_2"/>
    <property type="match status" value="1"/>
</dbReference>
<name>A0A149PFL8_9BURK</name>
<dbReference type="EMBL" id="LRBG01000037">
    <property type="protein sequence ID" value="KXU83840.1"/>
    <property type="molecule type" value="Genomic_DNA"/>
</dbReference>
<dbReference type="InterPro" id="IPR001647">
    <property type="entry name" value="HTH_TetR"/>
</dbReference>
<dbReference type="InterPro" id="IPR011075">
    <property type="entry name" value="TetR_C"/>
</dbReference>
<dbReference type="InterPro" id="IPR009057">
    <property type="entry name" value="Homeodomain-like_sf"/>
</dbReference>
<feature type="domain" description="HTH tetR-type" evidence="5">
    <location>
        <begin position="6"/>
        <end position="66"/>
    </location>
</feature>
<evidence type="ECO:0000259" key="5">
    <source>
        <dbReference type="PROSITE" id="PS50977"/>
    </source>
</evidence>
<keyword evidence="1" id="KW-0805">Transcription regulation</keyword>
<evidence type="ECO:0000313" key="7">
    <source>
        <dbReference type="Proteomes" id="UP000075613"/>
    </source>
</evidence>
<dbReference type="SUPFAM" id="SSF48498">
    <property type="entry name" value="Tetracyclin repressor-like, C-terminal domain"/>
    <property type="match status" value="1"/>
</dbReference>
<keyword evidence="7" id="KW-1185">Reference proteome</keyword>
<dbReference type="Gene3D" id="1.10.10.60">
    <property type="entry name" value="Homeodomain-like"/>
    <property type="match status" value="1"/>
</dbReference>
<dbReference type="STRING" id="1399968.CI15_25215"/>
<accession>A0A149PFL8</accession>
<reference evidence="6 7" key="1">
    <citation type="journal article" date="2015" name="Int. J. Syst. Evol. Microbiol.">
        <title>Burkholderia monticola sp. nov., isolated from mountain soil.</title>
        <authorList>
            <person name="Baek I."/>
            <person name="Seo B."/>
            <person name="Lee I."/>
            <person name="Yi H."/>
            <person name="Chun J."/>
        </authorList>
    </citation>
    <scope>NUCLEOTIDE SEQUENCE [LARGE SCALE GENOMIC DNA]</scope>
    <source>
        <strain evidence="6 7">JC2948</strain>
    </source>
</reference>
<dbReference type="Gene3D" id="1.10.357.10">
    <property type="entry name" value="Tetracycline Repressor, domain 2"/>
    <property type="match status" value="1"/>
</dbReference>
<evidence type="ECO:0000256" key="1">
    <source>
        <dbReference type="ARBA" id="ARBA00023015"/>
    </source>
</evidence>
<keyword evidence="2 4" id="KW-0238">DNA-binding</keyword>
<comment type="caution">
    <text evidence="6">The sequence shown here is derived from an EMBL/GenBank/DDBJ whole genome shotgun (WGS) entry which is preliminary data.</text>
</comment>